<dbReference type="InterPro" id="IPR022812">
    <property type="entry name" value="Dynamin"/>
</dbReference>
<dbReference type="GeneID" id="16075153"/>
<dbReference type="InterPro" id="IPR045063">
    <property type="entry name" value="Dynamin_N"/>
</dbReference>
<gene>
    <name evidence="4" type="ORF">PTSG_04477</name>
</gene>
<dbReference type="EMBL" id="GL832964">
    <property type="protein sequence ID" value="EGD72747.1"/>
    <property type="molecule type" value="Genomic_DNA"/>
</dbReference>
<feature type="region of interest" description="Disordered" evidence="2">
    <location>
        <begin position="860"/>
        <end position="883"/>
    </location>
</feature>
<feature type="region of interest" description="Disordered" evidence="2">
    <location>
        <begin position="826"/>
        <end position="846"/>
    </location>
</feature>
<feature type="compositionally biased region" description="Low complexity" evidence="2">
    <location>
        <begin position="826"/>
        <end position="837"/>
    </location>
</feature>
<dbReference type="GO" id="GO:0048312">
    <property type="term" value="P:intracellular distribution of mitochondria"/>
    <property type="evidence" value="ECO:0007669"/>
    <property type="project" value="TreeGrafter"/>
</dbReference>
<feature type="domain" description="Dynamin N-terminal" evidence="3">
    <location>
        <begin position="105"/>
        <end position="348"/>
    </location>
</feature>
<dbReference type="InterPro" id="IPR027417">
    <property type="entry name" value="P-loop_NTPase"/>
</dbReference>
<dbReference type="SUPFAM" id="SSF52047">
    <property type="entry name" value="RNI-like"/>
    <property type="match status" value="1"/>
</dbReference>
<sequence length="1104" mass="123706">MQEAAHVPNPERDAITCAVIEDPVLYQSKYYERHTFEEWFTRLNGTVPEPEEIPAEERERIMREREAHSELALDAQNGLDLIIPPSLKTLIQKKLIGPEYDAPVVIVVGKESDGKSLTLSRLIVRPIFPFRDNICTLMPVKVKLKTQAKASIPKVYAVEIQPDGTRTPVSTTVHNYTGTNHGKPAPIMEDYVPLEFLQEAIEERMIFLVDSEYPQKQQPEEPEGPGFLGKHRSGVLGKHRSSMLAKKSESQPKQHRRPVSMRYEVVVELSGPHFPNMTLVDLPGVVATDTANANLPRQTRELAQRYLRAHAENSFVCAVMSVQSSMAANDALAVIRECNMLSSSIGVLSKTDLCYPQAVHEARFGKLPVDLGYGLCCVANCVLNGERLEMKTFTELNHREEAQLNKLREAKDVFKQQEKIRAMEECFGIDRVQRKLRDSFETYLCEVWARRTQQALRRSLQDFERGLDRLGYPFVRFEEEDQVIARREALHQHEPDLGASERGQTTSEVARAVLDHVSKTLPTFRVDQLLCTELHKRIVRLFRRVNRAMAAIARERPVAATGVHTLRHTLQAHWARIKAAFEAFAQSLRTTPLSSVLVEAAVAHLRSVESEVKISRFSSLITAIREQLTMQLDTHVDQNINAIVDAFMQDRLKDVEQMLRLKLVPAGIAHAPRAHGAVPVAALREAAPAAPAATAVGIDDDDNDDDEEEQQQQQQEEQEEGSASADDNEEEEEDGAELLWGVRVVVDGQTLVSDLGTKLTAVGEEVQQVLRDATFEEGVVVEDEEVTQCRINTFRDIGDVCEVLSEIHVALGDYEQRCSEARARAANASPAANETSAIEGDLDLPHDDNRTKLLAMRDRIQQRRQQQQRADADPGDGGTHDEDEMVDEVTIATNSADTLRRALAICRQANCVRHLTLETCVLADVLREFGRLFPEMRRLRSLRLKQCDLSDKNVQDTLHLGLQRNTTMNTFTVQDCGLGGPSSKLLRNIVSVNTTLDEIIIKMPSSEAGEYAAVKAALHDNDVSALVRALCTTEEVAQGVLTKYVDAGSQWEAVSGDVRGCAKWGERLTQEQREAVMAAGRQRVPIDRQKRKAWRVDHRICFPA</sequence>
<keyword evidence="1" id="KW-0175">Coiled coil</keyword>
<dbReference type="GO" id="GO:0005874">
    <property type="term" value="C:microtubule"/>
    <property type="evidence" value="ECO:0007669"/>
    <property type="project" value="TreeGrafter"/>
</dbReference>
<dbReference type="OrthoDB" id="415706at2759"/>
<dbReference type="InterPro" id="IPR032675">
    <property type="entry name" value="LRR_dom_sf"/>
</dbReference>
<dbReference type="PANTHER" id="PTHR11566:SF21">
    <property type="entry name" value="DYNAMIN RELATED PROTEIN 1, ISOFORM A"/>
    <property type="match status" value="1"/>
</dbReference>
<dbReference type="KEGG" id="sre:PTSG_04477"/>
<dbReference type="InParanoid" id="F2U8N9"/>
<feature type="coiled-coil region" evidence="1">
    <location>
        <begin position="390"/>
        <end position="417"/>
    </location>
</feature>
<dbReference type="Gene3D" id="3.80.10.10">
    <property type="entry name" value="Ribonuclease Inhibitor"/>
    <property type="match status" value="1"/>
</dbReference>
<dbReference type="GO" id="GO:0016020">
    <property type="term" value="C:membrane"/>
    <property type="evidence" value="ECO:0007669"/>
    <property type="project" value="TreeGrafter"/>
</dbReference>
<keyword evidence="5" id="KW-1185">Reference proteome</keyword>
<evidence type="ECO:0000313" key="4">
    <source>
        <dbReference type="EMBL" id="EGD72747.1"/>
    </source>
</evidence>
<dbReference type="SUPFAM" id="SSF52540">
    <property type="entry name" value="P-loop containing nucleoside triphosphate hydrolases"/>
    <property type="match status" value="1"/>
</dbReference>
<dbReference type="GO" id="GO:0006897">
    <property type="term" value="P:endocytosis"/>
    <property type="evidence" value="ECO:0007669"/>
    <property type="project" value="TreeGrafter"/>
</dbReference>
<evidence type="ECO:0000313" key="5">
    <source>
        <dbReference type="Proteomes" id="UP000007799"/>
    </source>
</evidence>
<evidence type="ECO:0000259" key="3">
    <source>
        <dbReference type="Pfam" id="PF00350"/>
    </source>
</evidence>
<dbReference type="AlphaFoldDB" id="F2U8N9"/>
<feature type="region of interest" description="Disordered" evidence="2">
    <location>
        <begin position="238"/>
        <end position="259"/>
    </location>
</feature>
<evidence type="ECO:0000256" key="1">
    <source>
        <dbReference type="SAM" id="Coils"/>
    </source>
</evidence>
<accession>F2U8N9</accession>
<dbReference type="GO" id="GO:0003924">
    <property type="term" value="F:GTPase activity"/>
    <property type="evidence" value="ECO:0007669"/>
    <property type="project" value="TreeGrafter"/>
</dbReference>
<proteinExistence type="predicted"/>
<dbReference type="GO" id="GO:0008017">
    <property type="term" value="F:microtubule binding"/>
    <property type="evidence" value="ECO:0007669"/>
    <property type="project" value="TreeGrafter"/>
</dbReference>
<dbReference type="GO" id="GO:0000266">
    <property type="term" value="P:mitochondrial fission"/>
    <property type="evidence" value="ECO:0007669"/>
    <property type="project" value="TreeGrafter"/>
</dbReference>
<dbReference type="PANTHER" id="PTHR11566">
    <property type="entry name" value="DYNAMIN"/>
    <property type="match status" value="1"/>
</dbReference>
<feature type="compositionally biased region" description="Acidic residues" evidence="2">
    <location>
        <begin position="698"/>
        <end position="736"/>
    </location>
</feature>
<dbReference type="Proteomes" id="UP000007799">
    <property type="component" value="Unassembled WGS sequence"/>
</dbReference>
<dbReference type="Pfam" id="PF00350">
    <property type="entry name" value="Dynamin_N"/>
    <property type="match status" value="1"/>
</dbReference>
<dbReference type="Gene3D" id="3.40.50.300">
    <property type="entry name" value="P-loop containing nucleotide triphosphate hydrolases"/>
    <property type="match status" value="1"/>
</dbReference>
<dbReference type="GO" id="GO:0005739">
    <property type="term" value="C:mitochondrion"/>
    <property type="evidence" value="ECO:0007669"/>
    <property type="project" value="TreeGrafter"/>
</dbReference>
<organism evidence="5">
    <name type="scientific">Salpingoeca rosetta (strain ATCC 50818 / BSB-021)</name>
    <dbReference type="NCBI Taxonomy" id="946362"/>
    <lineage>
        <taxon>Eukaryota</taxon>
        <taxon>Choanoflagellata</taxon>
        <taxon>Craspedida</taxon>
        <taxon>Salpingoecidae</taxon>
        <taxon>Salpingoeca</taxon>
    </lineage>
</organism>
<reference evidence="4" key="1">
    <citation type="submission" date="2009-08" db="EMBL/GenBank/DDBJ databases">
        <title>Annotation of Salpingoeca rosetta.</title>
        <authorList>
            <consortium name="The Broad Institute Genome Sequencing Platform"/>
            <person name="Russ C."/>
            <person name="Cuomo C."/>
            <person name="Burger G."/>
            <person name="Gray M.W."/>
            <person name="Holland P.W.H."/>
            <person name="King N."/>
            <person name="Lang F.B.F."/>
            <person name="Roger A.J."/>
            <person name="Ruiz-Trillo I."/>
            <person name="Young S.K."/>
            <person name="Zeng Q."/>
            <person name="Gargeya S."/>
            <person name="Alvarado L."/>
            <person name="Berlin A."/>
            <person name="Chapman S.B."/>
            <person name="Chen Z."/>
            <person name="Freedman E."/>
            <person name="Gellesch M."/>
            <person name="Goldberg J."/>
            <person name="Griggs A."/>
            <person name="Gujja S."/>
            <person name="Heilman E."/>
            <person name="Heiman D."/>
            <person name="Howarth C."/>
            <person name="Mehta T."/>
            <person name="Neiman D."/>
            <person name="Pearson M."/>
            <person name="Roberts A."/>
            <person name="Saif S."/>
            <person name="Shea T."/>
            <person name="Shenoy N."/>
            <person name="Sisk P."/>
            <person name="Stolte C."/>
            <person name="Sykes S."/>
            <person name="White J."/>
            <person name="Yandava C."/>
            <person name="Haas B."/>
            <person name="Nusbaum C."/>
            <person name="Birren B."/>
        </authorList>
    </citation>
    <scope>NUCLEOTIDE SEQUENCE [LARGE SCALE GENOMIC DNA]</scope>
    <source>
        <strain evidence="4">ATCC 50818</strain>
    </source>
</reference>
<feature type="region of interest" description="Disordered" evidence="2">
    <location>
        <begin position="214"/>
        <end position="233"/>
    </location>
</feature>
<dbReference type="RefSeq" id="XP_004994570.1">
    <property type="nucleotide sequence ID" value="XM_004994513.1"/>
</dbReference>
<feature type="region of interest" description="Disordered" evidence="2">
    <location>
        <begin position="691"/>
        <end position="739"/>
    </location>
</feature>
<name>F2U8N9_SALR5</name>
<evidence type="ECO:0000256" key="2">
    <source>
        <dbReference type="SAM" id="MobiDB-lite"/>
    </source>
</evidence>
<dbReference type="GO" id="GO:0016559">
    <property type="term" value="P:peroxisome fission"/>
    <property type="evidence" value="ECO:0007669"/>
    <property type="project" value="TreeGrafter"/>
</dbReference>
<protein>
    <recommendedName>
        <fullName evidence="3">Dynamin N-terminal domain-containing protein</fullName>
    </recommendedName>
</protein>